<keyword evidence="6" id="KW-0539">Nucleus</keyword>
<evidence type="ECO:0000256" key="6">
    <source>
        <dbReference type="ARBA" id="ARBA00023242"/>
    </source>
</evidence>
<feature type="coiled-coil region" evidence="7">
    <location>
        <begin position="420"/>
        <end position="454"/>
    </location>
</feature>
<dbReference type="PANTHER" id="PTHR12967">
    <property type="entry name" value="PROTEIN SHQ1 HOMOLOG"/>
    <property type="match status" value="1"/>
</dbReference>
<evidence type="ECO:0000256" key="4">
    <source>
        <dbReference type="ARBA" id="ARBA00013750"/>
    </source>
</evidence>
<keyword evidence="5" id="KW-0963">Cytoplasm</keyword>
<protein>
    <recommendedName>
        <fullName evidence="4">Protein SHQ1 homolog</fullName>
    </recommendedName>
</protein>
<dbReference type="Pfam" id="PF21413">
    <property type="entry name" value="SHQ1-like_CS"/>
    <property type="match status" value="1"/>
</dbReference>
<dbReference type="InterPro" id="IPR048696">
    <property type="entry name" value="SHQ1-like_CS"/>
</dbReference>
<dbReference type="GO" id="GO:0005654">
    <property type="term" value="C:nucleoplasm"/>
    <property type="evidence" value="ECO:0007669"/>
    <property type="project" value="UniProtKB-SubCell"/>
</dbReference>
<accession>A0A9D3NQM7</accession>
<dbReference type="OrthoDB" id="73639at2759"/>
<evidence type="ECO:0000313" key="10">
    <source>
        <dbReference type="EMBL" id="KAG7326665.1"/>
    </source>
</evidence>
<dbReference type="GO" id="GO:0000493">
    <property type="term" value="P:box H/ACA snoRNP assembly"/>
    <property type="evidence" value="ECO:0007669"/>
    <property type="project" value="InterPro"/>
</dbReference>
<name>A0A9D3NQM7_9TELE</name>
<dbReference type="GO" id="GO:0005829">
    <property type="term" value="C:cytosol"/>
    <property type="evidence" value="ECO:0007669"/>
    <property type="project" value="UniProtKB-SubCell"/>
</dbReference>
<dbReference type="AlphaFoldDB" id="A0A9D3NQM7"/>
<dbReference type="InterPro" id="IPR007052">
    <property type="entry name" value="CS_dom"/>
</dbReference>
<comment type="subcellular location">
    <subcellularLocation>
        <location evidence="1">Cytoplasm</location>
        <location evidence="1">Cytosol</location>
    </subcellularLocation>
    <subcellularLocation>
        <location evidence="2">Nucleus</location>
        <location evidence="2">Nucleoplasm</location>
    </subcellularLocation>
</comment>
<keyword evidence="7" id="KW-0175">Coiled coil</keyword>
<evidence type="ECO:0000259" key="9">
    <source>
        <dbReference type="PROSITE" id="PS51203"/>
    </source>
</evidence>
<reference evidence="10 11" key="1">
    <citation type="submission" date="2021-06" db="EMBL/GenBank/DDBJ databases">
        <title>Chromosome-level genome assembly of the red-tail catfish (Hemibagrus wyckioides).</title>
        <authorList>
            <person name="Shao F."/>
        </authorList>
    </citation>
    <scope>NUCLEOTIDE SEQUENCE [LARGE SCALE GENOMIC DNA]</scope>
    <source>
        <strain evidence="10">EC202008001</strain>
        <tissue evidence="10">Blood</tissue>
    </source>
</reference>
<keyword evidence="11" id="KW-1185">Reference proteome</keyword>
<dbReference type="GO" id="GO:0051082">
    <property type="term" value="F:unfolded protein binding"/>
    <property type="evidence" value="ECO:0007669"/>
    <property type="project" value="TreeGrafter"/>
</dbReference>
<feature type="compositionally biased region" description="Basic and acidic residues" evidence="8">
    <location>
        <begin position="537"/>
        <end position="549"/>
    </location>
</feature>
<dbReference type="InterPro" id="IPR008978">
    <property type="entry name" value="HSP20-like_chaperone"/>
</dbReference>
<evidence type="ECO:0000256" key="3">
    <source>
        <dbReference type="ARBA" id="ARBA00005607"/>
    </source>
</evidence>
<dbReference type="InterPro" id="IPR039742">
    <property type="entry name" value="Shq1"/>
</dbReference>
<evidence type="ECO:0000256" key="7">
    <source>
        <dbReference type="SAM" id="Coils"/>
    </source>
</evidence>
<dbReference type="FunFam" id="2.60.40.790:FF:000022">
    <property type="entry name" value="Protein SHQ1 homolog"/>
    <property type="match status" value="1"/>
</dbReference>
<gene>
    <name evidence="10" type="ORF">KOW79_010066</name>
</gene>
<dbReference type="Gene3D" id="2.60.40.790">
    <property type="match status" value="1"/>
</dbReference>
<evidence type="ECO:0000256" key="2">
    <source>
        <dbReference type="ARBA" id="ARBA00004642"/>
    </source>
</evidence>
<feature type="domain" description="CS" evidence="9">
    <location>
        <begin position="29"/>
        <end position="117"/>
    </location>
</feature>
<feature type="region of interest" description="Disordered" evidence="8">
    <location>
        <begin position="527"/>
        <end position="555"/>
    </location>
</feature>
<comment type="caution">
    <text evidence="10">The sequence shown here is derived from an EMBL/GenBank/DDBJ whole genome shotgun (WGS) entry which is preliminary data.</text>
</comment>
<dbReference type="SUPFAM" id="SSF49764">
    <property type="entry name" value="HSP20-like chaperones"/>
    <property type="match status" value="1"/>
</dbReference>
<dbReference type="Proteomes" id="UP000824219">
    <property type="component" value="Linkage Group LG11"/>
</dbReference>
<evidence type="ECO:0000256" key="8">
    <source>
        <dbReference type="SAM" id="MobiDB-lite"/>
    </source>
</evidence>
<dbReference type="InterPro" id="IPR007009">
    <property type="entry name" value="Shq1_C"/>
</dbReference>
<evidence type="ECO:0000256" key="1">
    <source>
        <dbReference type="ARBA" id="ARBA00004514"/>
    </source>
</evidence>
<proteinExistence type="inferred from homology"/>
<dbReference type="PROSITE" id="PS51203">
    <property type="entry name" value="CS"/>
    <property type="match status" value="1"/>
</dbReference>
<dbReference type="PANTHER" id="PTHR12967:SF0">
    <property type="entry name" value="PROTEIN SHQ1 HOMOLOG"/>
    <property type="match status" value="1"/>
</dbReference>
<evidence type="ECO:0000313" key="11">
    <source>
        <dbReference type="Proteomes" id="UP000824219"/>
    </source>
</evidence>
<feature type="compositionally biased region" description="Basic and acidic residues" evidence="8">
    <location>
        <begin position="477"/>
        <end position="486"/>
    </location>
</feature>
<dbReference type="EMBL" id="JAHKSW010000011">
    <property type="protein sequence ID" value="KAG7326665.1"/>
    <property type="molecule type" value="Genomic_DNA"/>
</dbReference>
<organism evidence="10 11">
    <name type="scientific">Hemibagrus wyckioides</name>
    <dbReference type="NCBI Taxonomy" id="337641"/>
    <lineage>
        <taxon>Eukaryota</taxon>
        <taxon>Metazoa</taxon>
        <taxon>Chordata</taxon>
        <taxon>Craniata</taxon>
        <taxon>Vertebrata</taxon>
        <taxon>Euteleostomi</taxon>
        <taxon>Actinopterygii</taxon>
        <taxon>Neopterygii</taxon>
        <taxon>Teleostei</taxon>
        <taxon>Ostariophysi</taxon>
        <taxon>Siluriformes</taxon>
        <taxon>Bagridae</taxon>
        <taxon>Hemibagrus</taxon>
    </lineage>
</organism>
<sequence length="711" mass="81778">MAMLLATHESFLPGILRYSDIEQFHKHIMITPAFELSQDSDFLTLVVRVPYARTSEFDVYVDGEDFKFYAKPYFLRLTLPGRIVQDGREKASFDIDKGLFTVRVPKETAGQHFEGLQMLTSLLAPKGSRSAQPLVEEIGACSMSEACQEDKDEEDDFDWQLEQQPYIESSEEDLKKLQKYGFGNLRTGVFSRLQEELSEVIDVEDPENSTPAERRSDRLNAETTIFCTDHYLCELYEGEEMRKVHLDFKPWWSELKPDSDAETTVTFTDEEKEQMRKFTNRSYVLDKATRYHAWLSLVDIILAYVYDVRTTEGEHNVESAWTIRKISGTLSWLETYHSLPEVLVSFGRRLLCYPLYRHFSLITRAIQDAAHIFQGGKAFVLKCLLAIHKIFRSNEPAYILNDLYITDYCIWIQGVKSKHMVALAEALHKAELHKNDLELELQILEEAAEMVVEEEHEELVKKGQQEQTKQCEDEDHDNNGEEEQKGVPDGLAMTCPCSQELEHGESLIWELGERLEEEPSIREDVPQITVPSSSTVREGEVEGLKKTDDSQFPEAPDGIKIAKAASDTDLEENRQCNIRILNTEELDSDDEDEDQLNHTHPRDAVCERRSPCMCLPECVSLSPPDYPLWLMEHSSHRLASEDYIWTSHRHARSHSRTAEAAYGEQERSQDTHEFILYLLQKTMPTSGQLAASRCTITDFRSLKLNWGSSQD</sequence>
<evidence type="ECO:0000256" key="5">
    <source>
        <dbReference type="ARBA" id="ARBA00022490"/>
    </source>
</evidence>
<feature type="region of interest" description="Disordered" evidence="8">
    <location>
        <begin position="454"/>
        <end position="491"/>
    </location>
</feature>
<comment type="similarity">
    <text evidence="3">Belongs to the SHQ1 family.</text>
</comment>
<dbReference type="Pfam" id="PF04925">
    <property type="entry name" value="SHQ1"/>
    <property type="match status" value="1"/>
</dbReference>